<dbReference type="InterPro" id="IPR011711">
    <property type="entry name" value="GntR_C"/>
</dbReference>
<dbReference type="PANTHER" id="PTHR43537:SF24">
    <property type="entry name" value="GLUCONATE OPERON TRANSCRIPTIONAL REPRESSOR"/>
    <property type="match status" value="1"/>
</dbReference>
<accession>A0ABQ6CQB3</accession>
<keyword evidence="6" id="KW-1185">Reference proteome</keyword>
<evidence type="ECO:0000256" key="3">
    <source>
        <dbReference type="ARBA" id="ARBA00023163"/>
    </source>
</evidence>
<dbReference type="SUPFAM" id="SSF46785">
    <property type="entry name" value="Winged helix' DNA-binding domain"/>
    <property type="match status" value="1"/>
</dbReference>
<keyword evidence="3" id="KW-0804">Transcription</keyword>
<dbReference type="Pfam" id="PF07729">
    <property type="entry name" value="FCD"/>
    <property type="match status" value="1"/>
</dbReference>
<reference evidence="6" key="1">
    <citation type="journal article" date="2019" name="Int. J. Syst. Evol. Microbiol.">
        <title>The Global Catalogue of Microorganisms (GCM) 10K type strain sequencing project: providing services to taxonomists for standard genome sequencing and annotation.</title>
        <authorList>
            <consortium name="The Broad Institute Genomics Platform"/>
            <consortium name="The Broad Institute Genome Sequencing Center for Infectious Disease"/>
            <person name="Wu L."/>
            <person name="Ma J."/>
        </authorList>
    </citation>
    <scope>NUCLEOTIDE SEQUENCE [LARGE SCALE GENOMIC DNA]</scope>
    <source>
        <strain evidence="6">NBRC 101365</strain>
    </source>
</reference>
<keyword evidence="2" id="KW-0238">DNA-binding</keyword>
<dbReference type="SMART" id="SM00895">
    <property type="entry name" value="FCD"/>
    <property type="match status" value="1"/>
</dbReference>
<dbReference type="PRINTS" id="PR00035">
    <property type="entry name" value="HTHGNTR"/>
</dbReference>
<name>A0ABQ6CQB3_9HYPH</name>
<keyword evidence="1" id="KW-0805">Transcription regulation</keyword>
<dbReference type="InterPro" id="IPR000524">
    <property type="entry name" value="Tscrpt_reg_HTH_GntR"/>
</dbReference>
<evidence type="ECO:0000256" key="1">
    <source>
        <dbReference type="ARBA" id="ARBA00023015"/>
    </source>
</evidence>
<protein>
    <submittedName>
        <fullName evidence="5">GntR family transcriptional regulator</fullName>
    </submittedName>
</protein>
<dbReference type="InterPro" id="IPR036390">
    <property type="entry name" value="WH_DNA-bd_sf"/>
</dbReference>
<proteinExistence type="predicted"/>
<dbReference type="EMBL" id="BSPC01000043">
    <property type="protein sequence ID" value="GLS21100.1"/>
    <property type="molecule type" value="Genomic_DNA"/>
</dbReference>
<feature type="domain" description="HTH gntR-type" evidence="4">
    <location>
        <begin position="7"/>
        <end position="74"/>
    </location>
</feature>
<comment type="caution">
    <text evidence="5">The sequence shown here is derived from an EMBL/GenBank/DDBJ whole genome shotgun (WGS) entry which is preliminary data.</text>
</comment>
<dbReference type="PANTHER" id="PTHR43537">
    <property type="entry name" value="TRANSCRIPTIONAL REGULATOR, GNTR FAMILY"/>
    <property type="match status" value="1"/>
</dbReference>
<evidence type="ECO:0000313" key="5">
    <source>
        <dbReference type="EMBL" id="GLS21100.1"/>
    </source>
</evidence>
<evidence type="ECO:0000256" key="2">
    <source>
        <dbReference type="ARBA" id="ARBA00023125"/>
    </source>
</evidence>
<dbReference type="RefSeq" id="WP_284314159.1">
    <property type="nucleotide sequence ID" value="NZ_BSPC01000043.1"/>
</dbReference>
<dbReference type="Pfam" id="PF00392">
    <property type="entry name" value="GntR"/>
    <property type="match status" value="1"/>
</dbReference>
<dbReference type="SMART" id="SM00345">
    <property type="entry name" value="HTH_GNTR"/>
    <property type="match status" value="1"/>
</dbReference>
<dbReference type="InterPro" id="IPR036388">
    <property type="entry name" value="WH-like_DNA-bd_sf"/>
</dbReference>
<organism evidence="5 6">
    <name type="scientific">Labrys miyagiensis</name>
    <dbReference type="NCBI Taxonomy" id="346912"/>
    <lineage>
        <taxon>Bacteria</taxon>
        <taxon>Pseudomonadati</taxon>
        <taxon>Pseudomonadota</taxon>
        <taxon>Alphaproteobacteria</taxon>
        <taxon>Hyphomicrobiales</taxon>
        <taxon>Xanthobacteraceae</taxon>
        <taxon>Labrys</taxon>
    </lineage>
</organism>
<sequence length="212" mass="23834">MSKGGDGKLADAAYRTVLEKILSHELPGGSVIQERKLAEAMGVSRTPMRDALGRLEGEGLLVRLTDRLLSVRVITLQDYLHSLDVRMMIEPQAAGLAVRSLTPNDISMLRSELAALEADESPQLEGRHWRFDDLLHELLAEKSGNPFLSKLIREMRRYTKIFERQTVPPRRKPGLDDHGRILDALATGRAEKARDAMAEHIRNVRKRILDGL</sequence>
<evidence type="ECO:0000313" key="6">
    <source>
        <dbReference type="Proteomes" id="UP001156882"/>
    </source>
</evidence>
<dbReference type="SUPFAM" id="SSF48008">
    <property type="entry name" value="GntR ligand-binding domain-like"/>
    <property type="match status" value="1"/>
</dbReference>
<dbReference type="PROSITE" id="PS50949">
    <property type="entry name" value="HTH_GNTR"/>
    <property type="match status" value="1"/>
</dbReference>
<dbReference type="Gene3D" id="1.10.10.10">
    <property type="entry name" value="Winged helix-like DNA-binding domain superfamily/Winged helix DNA-binding domain"/>
    <property type="match status" value="1"/>
</dbReference>
<dbReference type="Proteomes" id="UP001156882">
    <property type="component" value="Unassembled WGS sequence"/>
</dbReference>
<gene>
    <name evidence="5" type="ORF">GCM10007874_41170</name>
</gene>
<dbReference type="InterPro" id="IPR008920">
    <property type="entry name" value="TF_FadR/GntR_C"/>
</dbReference>
<evidence type="ECO:0000259" key="4">
    <source>
        <dbReference type="PROSITE" id="PS50949"/>
    </source>
</evidence>
<dbReference type="Gene3D" id="1.20.120.530">
    <property type="entry name" value="GntR ligand-binding domain-like"/>
    <property type="match status" value="1"/>
</dbReference>